<feature type="region of interest" description="Disordered" evidence="1">
    <location>
        <begin position="141"/>
        <end position="178"/>
    </location>
</feature>
<dbReference type="EMBL" id="CP003010">
    <property type="protein sequence ID" value="AEO66540.1"/>
    <property type="molecule type" value="Genomic_DNA"/>
</dbReference>
<keyword evidence="2" id="KW-0472">Membrane</keyword>
<protein>
    <submittedName>
        <fullName evidence="3">Uncharacterized protein</fullName>
    </submittedName>
</protein>
<dbReference type="GeneID" id="11514879"/>
<feature type="compositionally biased region" description="Basic and acidic residues" evidence="1">
    <location>
        <begin position="1"/>
        <end position="27"/>
    </location>
</feature>
<name>G2R143_THETT</name>
<sequence>MSGRPSRVDSDRGRPDGSSEPARHGCGSERGFLDGGSEASSSSPSWPRSACWRIRSLLCFFLRLGMLVMYAVGFITFAVALTLFVVLSAWSREIICLLLEALEILPRPRTWSSHAPTSADTHGYIQVCVQMFATRLREETLPSPPLRPASTTYRRSPSPGPEDDSSTEDDSSAENDSWGDAWLEWGSESDTLCEDWHHFPGRC</sequence>
<feature type="region of interest" description="Disordered" evidence="1">
    <location>
        <begin position="1"/>
        <end position="47"/>
    </location>
</feature>
<evidence type="ECO:0000256" key="1">
    <source>
        <dbReference type="SAM" id="MobiDB-lite"/>
    </source>
</evidence>
<reference evidence="3 4" key="1">
    <citation type="journal article" date="2011" name="Nat. Biotechnol.">
        <title>Comparative genomic analysis of the thermophilic biomass-degrading fungi Myceliophthora thermophila and Thielavia terrestris.</title>
        <authorList>
            <person name="Berka R.M."/>
            <person name="Grigoriev I.V."/>
            <person name="Otillar R."/>
            <person name="Salamov A."/>
            <person name="Grimwood J."/>
            <person name="Reid I."/>
            <person name="Ishmael N."/>
            <person name="John T."/>
            <person name="Darmond C."/>
            <person name="Moisan M.-C."/>
            <person name="Henrissat B."/>
            <person name="Coutinho P.M."/>
            <person name="Lombard V."/>
            <person name="Natvig D.O."/>
            <person name="Lindquist E."/>
            <person name="Schmutz J."/>
            <person name="Lucas S."/>
            <person name="Harris P."/>
            <person name="Powlowski J."/>
            <person name="Bellemare A."/>
            <person name="Taylor D."/>
            <person name="Butler G."/>
            <person name="de Vries R.P."/>
            <person name="Allijn I.E."/>
            <person name="van den Brink J."/>
            <person name="Ushinsky S."/>
            <person name="Storms R."/>
            <person name="Powell A.J."/>
            <person name="Paulsen I.T."/>
            <person name="Elbourne L.D.H."/>
            <person name="Baker S.E."/>
            <person name="Magnuson J."/>
            <person name="LaBoissiere S."/>
            <person name="Clutterbuck A.J."/>
            <person name="Martinez D."/>
            <person name="Wogulis M."/>
            <person name="de Leon A.L."/>
            <person name="Rey M.W."/>
            <person name="Tsang A."/>
        </authorList>
    </citation>
    <scope>NUCLEOTIDE SEQUENCE [LARGE SCALE GENOMIC DNA]</scope>
    <source>
        <strain evidence="4">ATCC 38088 / NRRL 8126</strain>
    </source>
</reference>
<evidence type="ECO:0000313" key="3">
    <source>
        <dbReference type="EMBL" id="AEO66540.1"/>
    </source>
</evidence>
<evidence type="ECO:0000256" key="2">
    <source>
        <dbReference type="SAM" id="Phobius"/>
    </source>
</evidence>
<dbReference type="HOGENOM" id="CLU_1349730_0_0_1"/>
<organism evidence="3 4">
    <name type="scientific">Thermothielavioides terrestris (strain ATCC 38088 / NRRL 8126)</name>
    <name type="common">Thielavia terrestris</name>
    <dbReference type="NCBI Taxonomy" id="578455"/>
    <lineage>
        <taxon>Eukaryota</taxon>
        <taxon>Fungi</taxon>
        <taxon>Dikarya</taxon>
        <taxon>Ascomycota</taxon>
        <taxon>Pezizomycotina</taxon>
        <taxon>Sordariomycetes</taxon>
        <taxon>Sordariomycetidae</taxon>
        <taxon>Sordariales</taxon>
        <taxon>Chaetomiaceae</taxon>
        <taxon>Thermothielavioides</taxon>
        <taxon>Thermothielavioides terrestris</taxon>
    </lineage>
</organism>
<feature type="compositionally biased region" description="Low complexity" evidence="1">
    <location>
        <begin position="37"/>
        <end position="47"/>
    </location>
</feature>
<dbReference type="RefSeq" id="XP_003652876.1">
    <property type="nucleotide sequence ID" value="XM_003652828.1"/>
</dbReference>
<gene>
    <name evidence="3" type="ORF">THITE_2128591</name>
</gene>
<accession>G2R143</accession>
<dbReference type="KEGG" id="ttt:THITE_2128591"/>
<evidence type="ECO:0000313" key="4">
    <source>
        <dbReference type="Proteomes" id="UP000008181"/>
    </source>
</evidence>
<feature type="transmembrane region" description="Helical" evidence="2">
    <location>
        <begin position="57"/>
        <end position="90"/>
    </location>
</feature>
<dbReference type="AlphaFoldDB" id="G2R143"/>
<keyword evidence="2" id="KW-0812">Transmembrane</keyword>
<dbReference type="Proteomes" id="UP000008181">
    <property type="component" value="Chromosome 2"/>
</dbReference>
<keyword evidence="4" id="KW-1185">Reference proteome</keyword>
<proteinExistence type="predicted"/>
<keyword evidence="2" id="KW-1133">Transmembrane helix</keyword>
<feature type="compositionally biased region" description="Acidic residues" evidence="1">
    <location>
        <begin position="161"/>
        <end position="173"/>
    </location>
</feature>